<dbReference type="PANTHER" id="PTHR43649:SF32">
    <property type="entry name" value="SUGAR BINDING SECRETED PROTEIN"/>
    <property type="match status" value="1"/>
</dbReference>
<dbReference type="AlphaFoldDB" id="A0A246J333"/>
<organism evidence="4 5">
    <name type="scientific">Roseateles aquatilis</name>
    <dbReference type="NCBI Taxonomy" id="431061"/>
    <lineage>
        <taxon>Bacteria</taxon>
        <taxon>Pseudomonadati</taxon>
        <taxon>Pseudomonadota</taxon>
        <taxon>Betaproteobacteria</taxon>
        <taxon>Burkholderiales</taxon>
        <taxon>Sphaerotilaceae</taxon>
        <taxon>Roseateles</taxon>
    </lineage>
</organism>
<dbReference type="OrthoDB" id="9808332at2"/>
<dbReference type="EMBL" id="NIOF01000010">
    <property type="protein sequence ID" value="OWQ86973.1"/>
    <property type="molecule type" value="Genomic_DNA"/>
</dbReference>
<keyword evidence="3" id="KW-0812">Transmembrane</keyword>
<dbReference type="InterPro" id="IPR006059">
    <property type="entry name" value="SBP"/>
</dbReference>
<comment type="subcellular location">
    <subcellularLocation>
        <location evidence="1">Periplasm</location>
    </subcellularLocation>
</comment>
<accession>A0A246J333</accession>
<name>A0A246J333_9BURK</name>
<keyword evidence="3" id="KW-1133">Transmembrane helix</keyword>
<evidence type="ECO:0000256" key="3">
    <source>
        <dbReference type="SAM" id="Phobius"/>
    </source>
</evidence>
<evidence type="ECO:0000256" key="1">
    <source>
        <dbReference type="ARBA" id="ARBA00004418"/>
    </source>
</evidence>
<reference evidence="4 5" key="1">
    <citation type="journal article" date="2008" name="Int. J. Syst. Evol. Microbiol.">
        <title>Description of Roseateles aquatilis sp. nov. and Roseateles terrae sp. nov., in the class Betaproteobacteria, and emended description of the genus Roseateles.</title>
        <authorList>
            <person name="Gomila M."/>
            <person name="Bowien B."/>
            <person name="Falsen E."/>
            <person name="Moore E.R."/>
            <person name="Lalucat J."/>
        </authorList>
    </citation>
    <scope>NUCLEOTIDE SEQUENCE [LARGE SCALE GENOMIC DNA]</scope>
    <source>
        <strain evidence="4 5">CCUG 48205</strain>
    </source>
</reference>
<dbReference type="PANTHER" id="PTHR43649">
    <property type="entry name" value="ARABINOSE-BINDING PROTEIN-RELATED"/>
    <property type="match status" value="1"/>
</dbReference>
<dbReference type="Gene3D" id="3.40.190.10">
    <property type="entry name" value="Periplasmic binding protein-like II"/>
    <property type="match status" value="2"/>
</dbReference>
<gene>
    <name evidence="4" type="ORF">CDN99_19950</name>
</gene>
<comment type="caution">
    <text evidence="4">The sequence shown here is derived from an EMBL/GenBank/DDBJ whole genome shotgun (WGS) entry which is preliminary data.</text>
</comment>
<proteinExistence type="inferred from homology"/>
<dbReference type="SUPFAM" id="SSF53850">
    <property type="entry name" value="Periplasmic binding protein-like II"/>
    <property type="match status" value="1"/>
</dbReference>
<keyword evidence="3" id="KW-0472">Membrane</keyword>
<dbReference type="GO" id="GO:0042597">
    <property type="term" value="C:periplasmic space"/>
    <property type="evidence" value="ECO:0007669"/>
    <property type="project" value="UniProtKB-SubCell"/>
</dbReference>
<comment type="similarity">
    <text evidence="2">Belongs to the bacterial solute-binding protein 1 family.</text>
</comment>
<dbReference type="Proteomes" id="UP000197468">
    <property type="component" value="Unassembled WGS sequence"/>
</dbReference>
<feature type="transmembrane region" description="Helical" evidence="3">
    <location>
        <begin position="12"/>
        <end position="31"/>
    </location>
</feature>
<protein>
    <submittedName>
        <fullName evidence="4">Sugar ABC transporter substrate-binding protein</fullName>
    </submittedName>
</protein>
<dbReference type="InterPro" id="IPR050490">
    <property type="entry name" value="Bact_solute-bd_prot1"/>
</dbReference>
<sequence length="427" mass="47387">MTDRILINRRAWLAGVAVPALPGLIVVPALAQTREVLTIAAFPLMDEIARAAIPAWQAMHPDVELRILMRQYTDHHTAMTTALSTAVGLPDVMALESSFVGRFAQGGGLEDLRQPPFGIEAFRPRIVPYAYDQAIARGGAVVAMPADIGPGTLLYRQDILDRAGVVAKELTRSWDDYVAAGERIKARTGAYLIANVQEIKDILIADGLRPGEGVYFDTDSRVLVNTPRFERAFEVALRARRKGLDAKVQAWSNDWGAGFKQGRLATELSGAWLVGQLHAFVAPETKGLWRAASLPGGSLVPYGGTFYAIARRSAPARKRLAWRFIQLMTMDPHRQLQAFKNYDAFPALRDVQDDPFFSEPVSFLGGQRARLLWRDDALRITAQPVHKQNKFAEEVVQTELDKVLRGQKTIRTALADAEQLLQRRAKR</sequence>
<evidence type="ECO:0000313" key="5">
    <source>
        <dbReference type="Proteomes" id="UP000197468"/>
    </source>
</evidence>
<keyword evidence="5" id="KW-1185">Reference proteome</keyword>
<evidence type="ECO:0000256" key="2">
    <source>
        <dbReference type="ARBA" id="ARBA00008520"/>
    </source>
</evidence>
<dbReference type="RefSeq" id="WP_088386641.1">
    <property type="nucleotide sequence ID" value="NZ_NIOF01000010.1"/>
</dbReference>
<dbReference type="Pfam" id="PF13416">
    <property type="entry name" value="SBP_bac_8"/>
    <property type="match status" value="1"/>
</dbReference>
<evidence type="ECO:0000313" key="4">
    <source>
        <dbReference type="EMBL" id="OWQ86973.1"/>
    </source>
</evidence>